<protein>
    <recommendedName>
        <fullName evidence="3">Outer membrane protein</fullName>
    </recommendedName>
</protein>
<dbReference type="RefSeq" id="WP_014661667.1">
    <property type="nucleotide sequence ID" value="NC_017737.1"/>
</dbReference>
<organism evidence="1 2">
    <name type="scientific">Helicobacter cetorum (strain ATCC BAA-429 / MIT 00-7128)</name>
    <dbReference type="NCBI Taxonomy" id="182217"/>
    <lineage>
        <taxon>Bacteria</taxon>
        <taxon>Pseudomonadati</taxon>
        <taxon>Campylobacterota</taxon>
        <taxon>Epsilonproteobacteria</taxon>
        <taxon>Campylobacterales</taxon>
        <taxon>Helicobacteraceae</taxon>
        <taxon>Helicobacter</taxon>
    </lineage>
</organism>
<sequence>MYLFRIKRFLSFFMVGASVLEVGLAEENGAYMSVGFQYSLLQSQGNSSIYDTSINSQAKNLLNNAQIVKANESVSSLIDQAKNTLVGLLGANEKNPNICDTKTPEFTNCNLTWDSGKSPQANAPMVATASQKAQIVAEVQGATKKLYDALMIGSTAENGATITPINWSAVGQDTQSSMKEEFQGVLNANNSNDYKVILTVQGQTRDDLSFLGGAQIIKGYAQGFYNADAQGHNTNLNAVAISNAKANITATNMVMQSVIQSLTSHNHSNISSMVGFTINAGYKWFFGNKKRNGVRAYGFYDYAWGKPFSQVTTNNSVYGVGVDYLYNFIDKNKLVVGAFLGFQLSGSSWSDSKSSQIKTLKNELEQLGDKVQIHTSYFQIPLMIGVRTNLNKHNGVELGVKIPLATQYYFKSSGMLNLEMSYKRAAVFYANYVYNF</sequence>
<evidence type="ECO:0000313" key="1">
    <source>
        <dbReference type="EMBL" id="AFI04800.1"/>
    </source>
</evidence>
<evidence type="ECO:0008006" key="3">
    <source>
        <dbReference type="Google" id="ProtNLM"/>
    </source>
</evidence>
<dbReference type="AlphaFoldDB" id="I0EPD1"/>
<keyword evidence="2" id="KW-1185">Reference proteome</keyword>
<name>I0EPD1_HELC0</name>
<evidence type="ECO:0000313" key="2">
    <source>
        <dbReference type="Proteomes" id="UP000005010"/>
    </source>
</evidence>
<dbReference type="PATRIC" id="fig|182217.3.peg.1635"/>
<dbReference type="EMBL" id="CP003479">
    <property type="protein sequence ID" value="AFI04800.1"/>
    <property type="molecule type" value="Genomic_DNA"/>
</dbReference>
<dbReference type="Proteomes" id="UP000005010">
    <property type="component" value="Chromosome"/>
</dbReference>
<dbReference type="Pfam" id="PF01856">
    <property type="entry name" value="HP_OMP"/>
    <property type="match status" value="1"/>
</dbReference>
<dbReference type="HOGENOM" id="CLU_026212_7_0_7"/>
<accession>I0EPD1</accession>
<dbReference type="STRING" id="182217.HCW_07710"/>
<proteinExistence type="predicted"/>
<dbReference type="eggNOG" id="COG3170">
    <property type="taxonomic scope" value="Bacteria"/>
</dbReference>
<dbReference type="KEGG" id="hce:HCW_07710"/>
<reference evidence="2" key="1">
    <citation type="submission" date="2012-04" db="EMBL/GenBank/DDBJ databases">
        <title>Complete genome sequence of Helicobacter cetorum strain MIT 00-7128.</title>
        <authorList>
            <person name="Kersulyte D."/>
            <person name="Berg D.E."/>
        </authorList>
    </citation>
    <scope>NUCLEOTIDE SEQUENCE [LARGE SCALE GENOMIC DNA]</scope>
    <source>
        <strain evidence="2">MIT 00-7128</strain>
    </source>
</reference>
<gene>
    <name evidence="1" type="ordered locus">HCW_07710</name>
</gene>
<dbReference type="PRINTS" id="PR01776">
    <property type="entry name" value="HPOMPFAMILY"/>
</dbReference>
<dbReference type="InterPro" id="IPR002718">
    <property type="entry name" value="OMP_Helicobacter"/>
</dbReference>